<dbReference type="InterPro" id="IPR041374">
    <property type="entry name" value="BaeRF_family12"/>
</dbReference>
<accession>A0A285D4A2</accession>
<dbReference type="AlphaFoldDB" id="A0A285D4A2"/>
<sequence length="146" mass="15811">MKTPRMLILLASDKLCRLIAAEAGRFTEIASHSAADFPDVDVEFTSPPPRGQSPAGTASFTIDPRQSEAEQERGRFAAHVIAALESQWAKGGHDRIVIAAGPKMLGVLRDRLPKALAAQVMADMDKDLVKIPVHEMSPHFAEVFAP</sequence>
<name>A0A285D4A2_9RHOB</name>
<protein>
    <submittedName>
        <fullName evidence="2">Protein required for attachment to host cells</fullName>
    </submittedName>
</protein>
<organism evidence="2 3">
    <name type="scientific">Cereibacter ovatus</name>
    <dbReference type="NCBI Taxonomy" id="439529"/>
    <lineage>
        <taxon>Bacteria</taxon>
        <taxon>Pseudomonadati</taxon>
        <taxon>Pseudomonadota</taxon>
        <taxon>Alphaproteobacteria</taxon>
        <taxon>Rhodobacterales</taxon>
        <taxon>Paracoccaceae</taxon>
        <taxon>Cereibacter</taxon>
    </lineage>
</organism>
<reference evidence="3" key="1">
    <citation type="submission" date="2017-08" db="EMBL/GenBank/DDBJ databases">
        <authorList>
            <person name="Varghese N."/>
            <person name="Submissions S."/>
        </authorList>
    </citation>
    <scope>NUCLEOTIDE SEQUENCE [LARGE SCALE GENOMIC DNA]</scope>
    <source>
        <strain evidence="3">JA234</strain>
    </source>
</reference>
<dbReference type="Pfam" id="PF18856">
    <property type="entry name" value="baeRF_family12"/>
    <property type="match status" value="1"/>
</dbReference>
<gene>
    <name evidence="2" type="ORF">SAMN05878503_12425</name>
</gene>
<dbReference type="RefSeq" id="WP_097031760.1">
    <property type="nucleotide sequence ID" value="NZ_OAOQ01000024.1"/>
</dbReference>
<proteinExistence type="predicted"/>
<dbReference type="EMBL" id="OAOQ01000024">
    <property type="protein sequence ID" value="SNX74622.1"/>
    <property type="molecule type" value="Genomic_DNA"/>
</dbReference>
<dbReference type="Proteomes" id="UP000219467">
    <property type="component" value="Unassembled WGS sequence"/>
</dbReference>
<evidence type="ECO:0000313" key="3">
    <source>
        <dbReference type="Proteomes" id="UP000219467"/>
    </source>
</evidence>
<feature type="region of interest" description="Disordered" evidence="1">
    <location>
        <begin position="43"/>
        <end position="71"/>
    </location>
</feature>
<evidence type="ECO:0000256" key="1">
    <source>
        <dbReference type="SAM" id="MobiDB-lite"/>
    </source>
</evidence>
<dbReference type="OrthoDB" id="9812459at2"/>
<evidence type="ECO:0000313" key="2">
    <source>
        <dbReference type="EMBL" id="SNX74622.1"/>
    </source>
</evidence>
<keyword evidence="3" id="KW-1185">Reference proteome</keyword>